<protein>
    <submittedName>
        <fullName evidence="1">Uncharacterized protein</fullName>
    </submittedName>
</protein>
<evidence type="ECO:0000313" key="2">
    <source>
        <dbReference type="Proteomes" id="UP000005258"/>
    </source>
</evidence>
<dbReference type="AlphaFoldDB" id="I3TIU8"/>
<name>I3TIU8_TISMK</name>
<proteinExistence type="predicted"/>
<dbReference type="KEGG" id="tmo:TMO_0847"/>
<keyword evidence="2" id="KW-1185">Reference proteome</keyword>
<gene>
    <name evidence="1" type="ordered locus">TMO_0847</name>
</gene>
<dbReference type="Proteomes" id="UP000005258">
    <property type="component" value="Chromosome"/>
</dbReference>
<dbReference type="EMBL" id="CP003236">
    <property type="protein sequence ID" value="AFK52686.1"/>
    <property type="molecule type" value="Genomic_DNA"/>
</dbReference>
<reference evidence="1 2" key="1">
    <citation type="journal article" date="2012" name="J. Am. Chem. Soc.">
        <title>Bacterial biosynthesis and maturation of the didemnin anti-cancer agents.</title>
        <authorList>
            <person name="Xu Y."/>
            <person name="Kersten R.D."/>
            <person name="Nam S.J."/>
            <person name="Lu L."/>
            <person name="Al-Suwailem A.M."/>
            <person name="Zheng H."/>
            <person name="Fenical W."/>
            <person name="Dorrestein P.C."/>
            <person name="Moore B.S."/>
            <person name="Qian P.Y."/>
        </authorList>
    </citation>
    <scope>NUCLEOTIDE SEQUENCE [LARGE SCALE GENOMIC DNA]</scope>
    <source>
        <strain evidence="1 2">KA081020-065</strain>
    </source>
</reference>
<accession>I3TIU8</accession>
<evidence type="ECO:0000313" key="1">
    <source>
        <dbReference type="EMBL" id="AFK52686.1"/>
    </source>
</evidence>
<dbReference type="HOGENOM" id="CLU_3223291_0_0_5"/>
<dbReference type="STRING" id="1110502.TMO_0847"/>
<organism evidence="1 2">
    <name type="scientific">Tistrella mobilis (strain KA081020-065)</name>
    <dbReference type="NCBI Taxonomy" id="1110502"/>
    <lineage>
        <taxon>Bacteria</taxon>
        <taxon>Pseudomonadati</taxon>
        <taxon>Pseudomonadota</taxon>
        <taxon>Alphaproteobacteria</taxon>
        <taxon>Geminicoccales</taxon>
        <taxon>Geminicoccaceae</taxon>
        <taxon>Tistrella</taxon>
    </lineage>
</organism>
<sequence length="44" mass="4634">MIGRPFLCDAAGPEGKFGFALPEDGRGYGIAADIEMMTKLACRG</sequence>